<dbReference type="Pfam" id="PF10471">
    <property type="entry name" value="ANAPC_CDC26"/>
    <property type="match status" value="1"/>
</dbReference>
<dbReference type="GO" id="GO:0005680">
    <property type="term" value="C:anaphase-promoting complex"/>
    <property type="evidence" value="ECO:0007669"/>
    <property type="project" value="InterPro"/>
</dbReference>
<evidence type="ECO:0000313" key="4">
    <source>
        <dbReference type="Proteomes" id="UP000623129"/>
    </source>
</evidence>
<reference evidence="3" key="1">
    <citation type="submission" date="2020-01" db="EMBL/GenBank/DDBJ databases">
        <title>Genome sequence of Kobresia littledalei, the first chromosome-level genome in the family Cyperaceae.</title>
        <authorList>
            <person name="Qu G."/>
        </authorList>
    </citation>
    <scope>NUCLEOTIDE SEQUENCE</scope>
    <source>
        <strain evidence="3">C.B.Clarke</strain>
        <tissue evidence="3">Leaf</tissue>
    </source>
</reference>
<feature type="region of interest" description="Disordered" evidence="2">
    <location>
        <begin position="25"/>
        <end position="84"/>
    </location>
</feature>
<dbReference type="AlphaFoldDB" id="A0A833QVE7"/>
<evidence type="ECO:0000256" key="1">
    <source>
        <dbReference type="ARBA" id="ARBA00022786"/>
    </source>
</evidence>
<feature type="compositionally biased region" description="Low complexity" evidence="2">
    <location>
        <begin position="31"/>
        <end position="65"/>
    </location>
</feature>
<name>A0A833QVE7_9POAL</name>
<dbReference type="InterPro" id="IPR018860">
    <property type="entry name" value="APC_suCDC26"/>
</dbReference>
<keyword evidence="4" id="KW-1185">Reference proteome</keyword>
<feature type="region of interest" description="Disordered" evidence="2">
    <location>
        <begin position="1"/>
        <end position="20"/>
    </location>
</feature>
<evidence type="ECO:0000256" key="2">
    <source>
        <dbReference type="SAM" id="MobiDB-lite"/>
    </source>
</evidence>
<sequence length="84" mass="9399">MLRRKPTRIELRGEDREELEEAHRLRFATVTTPSSSASTPKPSDSNLSTLSPNPNPNPLYKLLDPSLDPVTKSQRIGIHSPSQH</sequence>
<proteinExistence type="predicted"/>
<gene>
    <name evidence="3" type="ORF">FCM35_KLT08959</name>
</gene>
<organism evidence="3 4">
    <name type="scientific">Carex littledalei</name>
    <dbReference type="NCBI Taxonomy" id="544730"/>
    <lineage>
        <taxon>Eukaryota</taxon>
        <taxon>Viridiplantae</taxon>
        <taxon>Streptophyta</taxon>
        <taxon>Embryophyta</taxon>
        <taxon>Tracheophyta</taxon>
        <taxon>Spermatophyta</taxon>
        <taxon>Magnoliopsida</taxon>
        <taxon>Liliopsida</taxon>
        <taxon>Poales</taxon>
        <taxon>Cyperaceae</taxon>
        <taxon>Cyperoideae</taxon>
        <taxon>Cariceae</taxon>
        <taxon>Carex</taxon>
        <taxon>Carex subgen. Euthyceras</taxon>
    </lineage>
</organism>
<dbReference type="Proteomes" id="UP000623129">
    <property type="component" value="Unassembled WGS sequence"/>
</dbReference>
<dbReference type="GO" id="GO:0031145">
    <property type="term" value="P:anaphase-promoting complex-dependent catabolic process"/>
    <property type="evidence" value="ECO:0007669"/>
    <property type="project" value="InterPro"/>
</dbReference>
<dbReference type="EMBL" id="SWLB01000019">
    <property type="protein sequence ID" value="KAF3325879.1"/>
    <property type="molecule type" value="Genomic_DNA"/>
</dbReference>
<evidence type="ECO:0000313" key="3">
    <source>
        <dbReference type="EMBL" id="KAF3325879.1"/>
    </source>
</evidence>
<accession>A0A833QVE7</accession>
<comment type="caution">
    <text evidence="3">The sequence shown here is derived from an EMBL/GenBank/DDBJ whole genome shotgun (WGS) entry which is preliminary data.</text>
</comment>
<keyword evidence="1" id="KW-0833">Ubl conjugation pathway</keyword>
<protein>
    <submittedName>
        <fullName evidence="3">Anaphase-promoting complex APC subunit CDC26</fullName>
    </submittedName>
</protein>